<name>A0A8H3YY89_VENIN</name>
<evidence type="ECO:0000313" key="2">
    <source>
        <dbReference type="EMBL" id="KAE9978234.1"/>
    </source>
</evidence>
<evidence type="ECO:0000256" key="1">
    <source>
        <dbReference type="SAM" id="MobiDB-lite"/>
    </source>
</evidence>
<organism evidence="2 3">
    <name type="scientific">Venturia inaequalis</name>
    <name type="common">Apple scab fungus</name>
    <dbReference type="NCBI Taxonomy" id="5025"/>
    <lineage>
        <taxon>Eukaryota</taxon>
        <taxon>Fungi</taxon>
        <taxon>Dikarya</taxon>
        <taxon>Ascomycota</taxon>
        <taxon>Pezizomycotina</taxon>
        <taxon>Dothideomycetes</taxon>
        <taxon>Pleosporomycetidae</taxon>
        <taxon>Venturiales</taxon>
        <taxon>Venturiaceae</taxon>
        <taxon>Venturia</taxon>
    </lineage>
</organism>
<comment type="caution">
    <text evidence="2">The sequence shown here is derived from an EMBL/GenBank/DDBJ whole genome shotgun (WGS) entry which is preliminary data.</text>
</comment>
<evidence type="ECO:0000313" key="3">
    <source>
        <dbReference type="Proteomes" id="UP000447873"/>
    </source>
</evidence>
<sequence length="177" mass="19731">MNGNATPWASTNMNPIRHSFYGEFQSRFLPTEQYPYPPPLFTSPVHSFMIPPPDVVSRERLALAVAMERRAAAREARNTSPTAQQEPPAEPSTQPFRLDQPSDFEQTQPGQGNDSDKNTPEGFCGSVRLREETLRSVRVRRQLPTIIAQTSLFVMSILALDALPTTKQSLAHPVNDA</sequence>
<reference evidence="2 3" key="1">
    <citation type="submission" date="2018-12" db="EMBL/GenBank/DDBJ databases">
        <title>Venturia inaequalis Genome Resource.</title>
        <authorList>
            <person name="Lichtner F.J."/>
        </authorList>
    </citation>
    <scope>NUCLEOTIDE SEQUENCE [LARGE SCALE GENOMIC DNA]</scope>
    <source>
        <strain evidence="2 3">120213</strain>
    </source>
</reference>
<dbReference type="AlphaFoldDB" id="A0A8H3YY89"/>
<feature type="compositionally biased region" description="Polar residues" evidence="1">
    <location>
        <begin position="78"/>
        <end position="95"/>
    </location>
</feature>
<feature type="region of interest" description="Disordered" evidence="1">
    <location>
        <begin position="72"/>
        <end position="127"/>
    </location>
</feature>
<protein>
    <submittedName>
        <fullName evidence="2">Uncharacterized protein</fullName>
    </submittedName>
</protein>
<feature type="compositionally biased region" description="Polar residues" evidence="1">
    <location>
        <begin position="103"/>
        <end position="113"/>
    </location>
</feature>
<proteinExistence type="predicted"/>
<dbReference type="Proteomes" id="UP000447873">
    <property type="component" value="Unassembled WGS sequence"/>
</dbReference>
<dbReference type="EMBL" id="WNWS01000139">
    <property type="protein sequence ID" value="KAE9978234.1"/>
    <property type="molecule type" value="Genomic_DNA"/>
</dbReference>
<accession>A0A8H3YY89</accession>
<gene>
    <name evidence="2" type="ORF">EG328_001560</name>
</gene>